<proteinExistence type="predicted"/>
<dbReference type="AlphaFoldDB" id="A0A2A4T6N7"/>
<name>A0A2A4T6N7_9DELT</name>
<gene>
    <name evidence="1" type="ORF">COB67_05245</name>
</gene>
<feature type="non-terminal residue" evidence="1">
    <location>
        <position position="87"/>
    </location>
</feature>
<reference evidence="2" key="1">
    <citation type="submission" date="2017-08" db="EMBL/GenBank/DDBJ databases">
        <title>A dynamic microbial community with high functional redundancy inhabits the cold, oxic subseafloor aquifer.</title>
        <authorList>
            <person name="Tully B.J."/>
            <person name="Wheat C.G."/>
            <person name="Glazer B.T."/>
            <person name="Huber J.A."/>
        </authorList>
    </citation>
    <scope>NUCLEOTIDE SEQUENCE [LARGE SCALE GENOMIC DNA]</scope>
</reference>
<organism evidence="1 2">
    <name type="scientific">SAR324 cluster bacterium</name>
    <dbReference type="NCBI Taxonomy" id="2024889"/>
    <lineage>
        <taxon>Bacteria</taxon>
        <taxon>Deltaproteobacteria</taxon>
        <taxon>SAR324 cluster</taxon>
    </lineage>
</organism>
<sequence length="87" mass="10117">METNQTNQTYISYLKLEQPQIWLSILRAAEDGLIFVDEANDSVTATARLLLTYPDLHEVFNMLTEKGKIKRYVAKQYDKHSKNLPKD</sequence>
<accession>A0A2A4T6N7</accession>
<evidence type="ECO:0000313" key="1">
    <source>
        <dbReference type="EMBL" id="PCI28991.1"/>
    </source>
</evidence>
<dbReference type="EMBL" id="NVSR01000022">
    <property type="protein sequence ID" value="PCI28991.1"/>
    <property type="molecule type" value="Genomic_DNA"/>
</dbReference>
<comment type="caution">
    <text evidence="1">The sequence shown here is derived from an EMBL/GenBank/DDBJ whole genome shotgun (WGS) entry which is preliminary data.</text>
</comment>
<dbReference type="Proteomes" id="UP000218113">
    <property type="component" value="Unassembled WGS sequence"/>
</dbReference>
<protein>
    <submittedName>
        <fullName evidence="1">Uncharacterized protein</fullName>
    </submittedName>
</protein>
<evidence type="ECO:0000313" key="2">
    <source>
        <dbReference type="Proteomes" id="UP000218113"/>
    </source>
</evidence>